<feature type="transmembrane region" description="Helical" evidence="12">
    <location>
        <begin position="51"/>
        <end position="73"/>
    </location>
</feature>
<evidence type="ECO:0000256" key="4">
    <source>
        <dbReference type="ARBA" id="ARBA00020585"/>
    </source>
</evidence>
<accession>A0ABX7C562</accession>
<dbReference type="Proteomes" id="UP000595460">
    <property type="component" value="Chromosome"/>
</dbReference>
<gene>
    <name evidence="14" type="primary">mdoH</name>
    <name evidence="14" type="ORF">JI749_16745</name>
</gene>
<proteinExistence type="inferred from homology"/>
<comment type="similarity">
    <text evidence="3">Belongs to the glycosyltransferase 2 family. OpgH subfamily.</text>
</comment>
<protein>
    <recommendedName>
        <fullName evidence="4">Glucans biosynthesis glucosyltransferase H</fullName>
    </recommendedName>
</protein>
<evidence type="ECO:0000256" key="7">
    <source>
        <dbReference type="ARBA" id="ARBA00022676"/>
    </source>
</evidence>
<dbReference type="NCBIfam" id="NF003958">
    <property type="entry name" value="PRK05454.2-1"/>
    <property type="match status" value="1"/>
</dbReference>
<keyword evidence="10 12" id="KW-1133">Transmembrane helix</keyword>
<feature type="transmembrane region" description="Helical" evidence="12">
    <location>
        <begin position="85"/>
        <end position="111"/>
    </location>
</feature>
<evidence type="ECO:0000256" key="12">
    <source>
        <dbReference type="SAM" id="Phobius"/>
    </source>
</evidence>
<dbReference type="InterPro" id="IPR001173">
    <property type="entry name" value="Glyco_trans_2-like"/>
</dbReference>
<evidence type="ECO:0000256" key="10">
    <source>
        <dbReference type="ARBA" id="ARBA00022989"/>
    </source>
</evidence>
<sequence>MSLCQRLARRAPGHAQAAPGTAPLAAEHAARNAFGVCRSLIQAPQTMGWPVLFRCAALLTALAFSLVGSYLFLRLAGEGSLNALDLLRCLLVAISSFWLVWGSAAAVLGVFRRKPRLAPSSAPILGRTAILVPIYNEDPVATFSRIAAMNRSLIAEGQAEHFHFAVLSDTQSVECAAQEAVWFERLLQEPQSEGRIFYRRRERNIGRKAGNIEDFVARSGGAYEFALILDADSLMEGATIVAMVQRMEADPELGLLQTVPRIINARTMFGRSIQFAASYLSPTFARGAALMQGREGPYWGHNAIVRMHAFASSCGLPELSGTPPFGGHILSHDYVEAALLARAGWKVEIEPWLEGSYEEGPENLIEYAKRDRRWCQGNLQHGRLLAAPGLKIWSRFTFIQGIMAYLASPLWLALLIISIVAGALPEQPPVLAGLGVPLVEVWALGFAVAAILVLPKMLILFRGMIDGENRLFGGTPVALLSVLGEIALSTVLAPTMLLLQSRAVAQVFLGLDGGWPPTGRGQNWVSLREAFHATWWIVALATLALGSTLAFSPAVAVWVAPAMLPAMAAPLLVSATSRPSRRVPLTFRTGIEITPPPVLATQRAILAAWAGPALSIETGLSVVTMRAPSHVPA</sequence>
<evidence type="ECO:0000313" key="14">
    <source>
        <dbReference type="EMBL" id="QQR37887.1"/>
    </source>
</evidence>
<comment type="subcellular location">
    <subcellularLocation>
        <location evidence="1">Cell inner membrane</location>
        <topology evidence="1">Multi-pass membrane protein</topology>
    </subcellularLocation>
</comment>
<dbReference type="InterPro" id="IPR029044">
    <property type="entry name" value="Nucleotide-diphossugar_trans"/>
</dbReference>
<keyword evidence="11 12" id="KW-0472">Membrane</keyword>
<evidence type="ECO:0000256" key="9">
    <source>
        <dbReference type="ARBA" id="ARBA00022692"/>
    </source>
</evidence>
<evidence type="ECO:0000256" key="11">
    <source>
        <dbReference type="ARBA" id="ARBA00023136"/>
    </source>
</evidence>
<keyword evidence="7" id="KW-0328">Glycosyltransferase</keyword>
<keyword evidence="6" id="KW-0997">Cell inner membrane</keyword>
<evidence type="ECO:0000259" key="13">
    <source>
        <dbReference type="Pfam" id="PF13632"/>
    </source>
</evidence>
<comment type="pathway">
    <text evidence="2">Glycan metabolism; osmoregulated periplasmic glucan (OPG) biosynthesis.</text>
</comment>
<keyword evidence="9 12" id="KW-0812">Transmembrane</keyword>
<dbReference type="NCBIfam" id="NF003959">
    <property type="entry name" value="PRK05454.2-2"/>
    <property type="match status" value="1"/>
</dbReference>
<feature type="domain" description="Glycosyltransferase 2-like" evidence="13">
    <location>
        <begin position="227"/>
        <end position="419"/>
    </location>
</feature>
<dbReference type="PANTHER" id="PTHR43867:SF5">
    <property type="entry name" value="GLUCANS BIOSYNTHESIS GLUCOSYLTRANSFERASE H"/>
    <property type="match status" value="1"/>
</dbReference>
<evidence type="ECO:0000256" key="2">
    <source>
        <dbReference type="ARBA" id="ARBA00005001"/>
    </source>
</evidence>
<keyword evidence="5" id="KW-1003">Cell membrane</keyword>
<feature type="transmembrane region" description="Helical" evidence="12">
    <location>
        <begin position="402"/>
        <end position="424"/>
    </location>
</feature>
<evidence type="ECO:0000256" key="3">
    <source>
        <dbReference type="ARBA" id="ARBA00009337"/>
    </source>
</evidence>
<reference evidence="14 15" key="1">
    <citation type="submission" date="2021-01" db="EMBL/GenBank/DDBJ databases">
        <title>Genome seq and assembly of Devosia sp. G19.</title>
        <authorList>
            <person name="Chhetri G."/>
        </authorList>
    </citation>
    <scope>NUCLEOTIDE SEQUENCE [LARGE SCALE GENOMIC DNA]</scope>
    <source>
        <strain evidence="14 15">G19</strain>
    </source>
</reference>
<evidence type="ECO:0000256" key="1">
    <source>
        <dbReference type="ARBA" id="ARBA00004429"/>
    </source>
</evidence>
<dbReference type="EMBL" id="CP068047">
    <property type="protein sequence ID" value="QQR37887.1"/>
    <property type="molecule type" value="Genomic_DNA"/>
</dbReference>
<dbReference type="SUPFAM" id="SSF53448">
    <property type="entry name" value="Nucleotide-diphospho-sugar transferases"/>
    <property type="match status" value="1"/>
</dbReference>
<dbReference type="Pfam" id="PF13632">
    <property type="entry name" value="Glyco_trans_2_3"/>
    <property type="match status" value="1"/>
</dbReference>
<dbReference type="NCBIfam" id="NF003962">
    <property type="entry name" value="PRK05454.2-5"/>
    <property type="match status" value="1"/>
</dbReference>
<keyword evidence="15" id="KW-1185">Reference proteome</keyword>
<dbReference type="InterPro" id="IPR050321">
    <property type="entry name" value="Glycosyltr_2/OpgH_subfam"/>
</dbReference>
<feature type="transmembrane region" description="Helical" evidence="12">
    <location>
        <begin position="430"/>
        <end position="454"/>
    </location>
</feature>
<name>A0ABX7C562_9HYPH</name>
<dbReference type="CDD" id="cd04191">
    <property type="entry name" value="Glucan_BSP_MdoH"/>
    <property type="match status" value="1"/>
</dbReference>
<evidence type="ECO:0000256" key="8">
    <source>
        <dbReference type="ARBA" id="ARBA00022679"/>
    </source>
</evidence>
<dbReference type="Gene3D" id="3.90.550.10">
    <property type="entry name" value="Spore Coat Polysaccharide Biosynthesis Protein SpsA, Chain A"/>
    <property type="match status" value="1"/>
</dbReference>
<feature type="transmembrane region" description="Helical" evidence="12">
    <location>
        <begin position="530"/>
        <end position="549"/>
    </location>
</feature>
<keyword evidence="8" id="KW-0808">Transferase</keyword>
<evidence type="ECO:0000313" key="15">
    <source>
        <dbReference type="Proteomes" id="UP000595460"/>
    </source>
</evidence>
<dbReference type="RefSeq" id="WP_201662961.1">
    <property type="nucleotide sequence ID" value="NZ_CP068047.1"/>
</dbReference>
<evidence type="ECO:0000256" key="6">
    <source>
        <dbReference type="ARBA" id="ARBA00022519"/>
    </source>
</evidence>
<dbReference type="PANTHER" id="PTHR43867">
    <property type="entry name" value="CELLULOSE SYNTHASE CATALYTIC SUBUNIT A [UDP-FORMING]"/>
    <property type="match status" value="1"/>
</dbReference>
<organism evidence="14 15">
    <name type="scientific">Devosia oryziradicis</name>
    <dbReference type="NCBI Taxonomy" id="2801335"/>
    <lineage>
        <taxon>Bacteria</taxon>
        <taxon>Pseudomonadati</taxon>
        <taxon>Pseudomonadota</taxon>
        <taxon>Alphaproteobacteria</taxon>
        <taxon>Hyphomicrobiales</taxon>
        <taxon>Devosiaceae</taxon>
        <taxon>Devosia</taxon>
    </lineage>
</organism>
<evidence type="ECO:0000256" key="5">
    <source>
        <dbReference type="ARBA" id="ARBA00022475"/>
    </source>
</evidence>